<organism evidence="2 3">
    <name type="scientific">Halorhodospira halochloris</name>
    <name type="common">Ectothiorhodospira halochloris</name>
    <dbReference type="NCBI Taxonomy" id="1052"/>
    <lineage>
        <taxon>Bacteria</taxon>
        <taxon>Pseudomonadati</taxon>
        <taxon>Pseudomonadota</taxon>
        <taxon>Gammaproteobacteria</taxon>
        <taxon>Chromatiales</taxon>
        <taxon>Ectothiorhodospiraceae</taxon>
        <taxon>Halorhodospira</taxon>
    </lineage>
</organism>
<dbReference type="EMBL" id="AP017372">
    <property type="protein sequence ID" value="BAU58037.1"/>
    <property type="molecule type" value="Genomic_DNA"/>
</dbReference>
<dbReference type="KEGG" id="hhk:HH1059_13280"/>
<protein>
    <submittedName>
        <fullName evidence="2">Uncharacterized protein</fullName>
    </submittedName>
</protein>
<dbReference type="Proteomes" id="UP000218890">
    <property type="component" value="Chromosome"/>
</dbReference>
<name>A0A0X8XAH0_HALHR</name>
<evidence type="ECO:0000313" key="2">
    <source>
        <dbReference type="EMBL" id="BAU58037.1"/>
    </source>
</evidence>
<feature type="coiled-coil region" evidence="1">
    <location>
        <begin position="1051"/>
        <end position="1117"/>
    </location>
</feature>
<sequence length="1139" mass="129119">MSTPGNHIWLNTAYTRSINLARDREAEELVRSYLPTTRALQSLQHIAAGLNQDNIENRALALIGPYGAGKSAFGLFVNALLAGPEQELHGIAKDILQESDPQLGQQFAAALNDGRGYLRVTVNGVPDSLVRQLLRATSSAAEQAGLPSSLCGELAESAQPGTPMNDVIGLIEKTQSQWAEKGGTGVLIEIDELGKFLEYDSYHPHNREIHLLQLLAEHAQQPGPAPLQVLVMLHQAFEQYSQRLDKQLREEWQKVQGRFEAIAFLEPAEQSLQVVARAFERDCTLPAEIDEQIGSLTERINAVDALPMGLNSSRAKEIFERCYPLHPLTLLILPILCQKAAQNERTLFSYLGSHEPHGFSERIDQLHWGDWIMPWELFDYFILNQGGAGTDPLTQQRWVEVITALERLDAKAQEPHVHLLKTIGLLNIIGAQRGLKASRGLLELIFGSRVKALIKQLEQGSYIQYRRFNHEYRVWQGSDFDLQSALEEAVVEQEQRPLAELLNKLAPLEPIIARRVTIQSGTLRRYVPRFTSAEDWPPKPTNEGDLELWLYLAQNMQDKPQIPAELNQSVVAICQSADRLRQAVAEWTALQELPKRHAELQQDPVALREHSNWLSQAEIETTRQIRSLLEEPQYLDWYFGFESGSNCKNERQILSRRDLQNELSSWMEQHYDKAPLLRNELINRDRPSPSANLGRKRLITAMLQAADKEDLGIEKTPAEKSIYLSLLNQSNLHRRDGNGNLGIFAPQPDNDPCNLLPTWNAITELLSSREGEQVPLPDLYQHLSAAPYGIKAGLLPVIVTAYMFTHSRQLALYQEGVFYEALSPDQAELLCRRPELFALERFDLEGLHGELFERYMHSIVGNLPDDATLLDIIRPLVRFISNLPEYTKNSPDLSKHARAVRDSCQRARSPGALLFKDLPQACDMPFETLEGEDTAQAEEFISRIIKALRELKQAYPQLLERWQSELANALLAEQPSDLTTLRRTLAERYRGLDHYTPDRMGLGAFIRRLTDPAYESDQDWLEAVATLIGRAPPNKWRAETEREAILRLYDLAKQLRELEELYKLQTEAESENSALFKAISQRLNEKSAEMNISAKQLEQAQSEADKITKNLEKLDRKERYALIMKLMDKMTESGEHGGS</sequence>
<keyword evidence="1" id="KW-0175">Coiled coil</keyword>
<dbReference type="AlphaFoldDB" id="A0A0X8XAH0"/>
<gene>
    <name evidence="2" type="ORF">HH1059_13280</name>
</gene>
<dbReference type="RefSeq" id="WP_096409423.1">
    <property type="nucleotide sequence ID" value="NZ_AP017372.2"/>
</dbReference>
<evidence type="ECO:0000313" key="3">
    <source>
        <dbReference type="Proteomes" id="UP000218890"/>
    </source>
</evidence>
<accession>A0A0X8XAH0</accession>
<keyword evidence="3" id="KW-1185">Reference proteome</keyword>
<reference evidence="2" key="1">
    <citation type="submission" date="2016-02" db="EMBL/GenBank/DDBJ databases">
        <title>Halorhodospira halochloris DSM-1059 complete genome, version 2.</title>
        <authorList>
            <person name="Tsukatani Y."/>
        </authorList>
    </citation>
    <scope>NUCLEOTIDE SEQUENCE</scope>
    <source>
        <strain evidence="2">DSM 1059</strain>
    </source>
</reference>
<proteinExistence type="predicted"/>
<evidence type="ECO:0000256" key="1">
    <source>
        <dbReference type="SAM" id="Coils"/>
    </source>
</evidence>
<dbReference type="OrthoDB" id="856045at2"/>